<evidence type="ECO:0000313" key="2">
    <source>
        <dbReference type="EMBL" id="KAJ8376295.1"/>
    </source>
</evidence>
<dbReference type="AlphaFoldDB" id="A0A9Q1G7W7"/>
<reference evidence="2" key="1">
    <citation type="journal article" date="2023" name="Science">
        <title>Genome structures resolve the early diversification of teleost fishes.</title>
        <authorList>
            <person name="Parey E."/>
            <person name="Louis A."/>
            <person name="Montfort J."/>
            <person name="Bouchez O."/>
            <person name="Roques C."/>
            <person name="Iampietro C."/>
            <person name="Lluch J."/>
            <person name="Castinel A."/>
            <person name="Donnadieu C."/>
            <person name="Desvignes T."/>
            <person name="Floi Bucao C."/>
            <person name="Jouanno E."/>
            <person name="Wen M."/>
            <person name="Mejri S."/>
            <person name="Dirks R."/>
            <person name="Jansen H."/>
            <person name="Henkel C."/>
            <person name="Chen W.J."/>
            <person name="Zahm M."/>
            <person name="Cabau C."/>
            <person name="Klopp C."/>
            <person name="Thompson A.W."/>
            <person name="Robinson-Rechavi M."/>
            <person name="Braasch I."/>
            <person name="Lecointre G."/>
            <person name="Bobe J."/>
            <person name="Postlethwait J.H."/>
            <person name="Berthelot C."/>
            <person name="Roest Crollius H."/>
            <person name="Guiguen Y."/>
        </authorList>
    </citation>
    <scope>NUCLEOTIDE SEQUENCE</scope>
    <source>
        <strain evidence="2">WJC10195</strain>
    </source>
</reference>
<accession>A0A9Q1G7W7</accession>
<protein>
    <submittedName>
        <fullName evidence="2">Uncharacterized protein</fullName>
    </submittedName>
</protein>
<feature type="region of interest" description="Disordered" evidence="1">
    <location>
        <begin position="180"/>
        <end position="205"/>
    </location>
</feature>
<evidence type="ECO:0000256" key="1">
    <source>
        <dbReference type="SAM" id="MobiDB-lite"/>
    </source>
</evidence>
<comment type="caution">
    <text evidence="2">The sequence shown here is derived from an EMBL/GenBank/DDBJ whole genome shotgun (WGS) entry which is preliminary data.</text>
</comment>
<evidence type="ECO:0000313" key="3">
    <source>
        <dbReference type="Proteomes" id="UP001152622"/>
    </source>
</evidence>
<keyword evidence="3" id="KW-1185">Reference proteome</keyword>
<dbReference type="Proteomes" id="UP001152622">
    <property type="component" value="Chromosome 2"/>
</dbReference>
<organism evidence="2 3">
    <name type="scientific">Synaphobranchus kaupii</name>
    <name type="common">Kaup's arrowtooth eel</name>
    <dbReference type="NCBI Taxonomy" id="118154"/>
    <lineage>
        <taxon>Eukaryota</taxon>
        <taxon>Metazoa</taxon>
        <taxon>Chordata</taxon>
        <taxon>Craniata</taxon>
        <taxon>Vertebrata</taxon>
        <taxon>Euteleostomi</taxon>
        <taxon>Actinopterygii</taxon>
        <taxon>Neopterygii</taxon>
        <taxon>Teleostei</taxon>
        <taxon>Anguilliformes</taxon>
        <taxon>Synaphobranchidae</taxon>
        <taxon>Synaphobranchus</taxon>
    </lineage>
</organism>
<proteinExistence type="predicted"/>
<dbReference type="EMBL" id="JAINUF010000002">
    <property type="protein sequence ID" value="KAJ8376295.1"/>
    <property type="molecule type" value="Genomic_DNA"/>
</dbReference>
<gene>
    <name evidence="2" type="ORF">SKAU_G00068750</name>
</gene>
<name>A0A9Q1G7W7_SYNKA</name>
<sequence>MLCCVVSSVSSHSNEAQWCSVAHCGAVWFCRAAVWCSVAHCGAVWCREPAHRAGLSVSSKPLPAEATPDAADATRLRRHGPSCEGECAARLCCGREGGGEIEAPARSDMWSYLVFGWRDGGSDTVSSANVGHFVAASRPRTNTFLLECRIRADVSLCSASFKARGRTSPARGYDERISAAEPTGGVKRSRPAGMRSGTSTRPRLPRVQTLHEGGAKPHLLPEQAPPSGRHLARIARIALHGQTHPSGRQCTTRSRVAASIADLQ</sequence>